<reference evidence="1 2" key="1">
    <citation type="submission" date="2018-11" db="EMBL/GenBank/DDBJ databases">
        <authorList>
            <consortium name="Pathogen Informatics"/>
        </authorList>
    </citation>
    <scope>NUCLEOTIDE SEQUENCE [LARGE SCALE GENOMIC DNA]</scope>
</reference>
<evidence type="ECO:0000313" key="3">
    <source>
        <dbReference type="WBParaSite" id="HPBE_0002171901-mRNA-1"/>
    </source>
</evidence>
<sequence>MNSHDDSADTSVIDFYGILGRLRLQYAEQETSTDNHINETPMSDFKEIVVKKSRQNIDGNLPMPAIVNGNCLLTAVSALMLWNTDAVKQKSYDYVEQRFLKRLRESS</sequence>
<dbReference type="EMBL" id="UZAH01033276">
    <property type="protein sequence ID" value="VDP27609.1"/>
    <property type="molecule type" value="Genomic_DNA"/>
</dbReference>
<evidence type="ECO:0000313" key="2">
    <source>
        <dbReference type="Proteomes" id="UP000050761"/>
    </source>
</evidence>
<accession>A0A3P8FXM8</accession>
<dbReference type="WBParaSite" id="HPBE_0002171901-mRNA-1">
    <property type="protein sequence ID" value="HPBE_0002171901-mRNA-1"/>
    <property type="gene ID" value="HPBE_0002171901"/>
</dbReference>
<gene>
    <name evidence="1" type="ORF">HPBE_LOCUS21718</name>
</gene>
<name>A0A183GGT2_HELPZ</name>
<dbReference type="Proteomes" id="UP000050761">
    <property type="component" value="Unassembled WGS sequence"/>
</dbReference>
<evidence type="ECO:0000313" key="1">
    <source>
        <dbReference type="EMBL" id="VDP27609.1"/>
    </source>
</evidence>
<keyword evidence="2" id="KW-1185">Reference proteome</keyword>
<accession>A0A183GGT2</accession>
<reference evidence="3" key="2">
    <citation type="submission" date="2019-09" db="UniProtKB">
        <authorList>
            <consortium name="WormBaseParasite"/>
        </authorList>
    </citation>
    <scope>IDENTIFICATION</scope>
</reference>
<protein>
    <submittedName>
        <fullName evidence="3">ULP_PROTEASE domain-containing protein</fullName>
    </submittedName>
</protein>
<organism evidence="2 3">
    <name type="scientific">Heligmosomoides polygyrus</name>
    <name type="common">Parasitic roundworm</name>
    <dbReference type="NCBI Taxonomy" id="6339"/>
    <lineage>
        <taxon>Eukaryota</taxon>
        <taxon>Metazoa</taxon>
        <taxon>Ecdysozoa</taxon>
        <taxon>Nematoda</taxon>
        <taxon>Chromadorea</taxon>
        <taxon>Rhabditida</taxon>
        <taxon>Rhabditina</taxon>
        <taxon>Rhabditomorpha</taxon>
        <taxon>Strongyloidea</taxon>
        <taxon>Heligmosomidae</taxon>
        <taxon>Heligmosomoides</taxon>
    </lineage>
</organism>
<proteinExistence type="predicted"/>
<dbReference type="AlphaFoldDB" id="A0A183GGT2"/>